<evidence type="ECO:0000313" key="2">
    <source>
        <dbReference type="Proteomes" id="UP000265520"/>
    </source>
</evidence>
<dbReference type="PANTHER" id="PTHR33739">
    <property type="entry name" value="OS07G0681500 PROTEIN"/>
    <property type="match status" value="1"/>
</dbReference>
<dbReference type="PANTHER" id="PTHR33739:SF3">
    <property type="entry name" value="OS07G0681500 PROTEIN"/>
    <property type="match status" value="1"/>
</dbReference>
<proteinExistence type="predicted"/>
<dbReference type="GO" id="GO:2000762">
    <property type="term" value="P:regulation of phenylpropanoid metabolic process"/>
    <property type="evidence" value="ECO:0007669"/>
    <property type="project" value="InterPro"/>
</dbReference>
<feature type="non-terminal residue" evidence="1">
    <location>
        <position position="302"/>
    </location>
</feature>
<dbReference type="EMBL" id="LXQA010050960">
    <property type="protein sequence ID" value="MCI03025.1"/>
    <property type="molecule type" value="Genomic_DNA"/>
</dbReference>
<name>A0A392NX22_9FABA</name>
<comment type="caution">
    <text evidence="1">The sequence shown here is derived from an EMBL/GenBank/DDBJ whole genome shotgun (WGS) entry which is preliminary data.</text>
</comment>
<dbReference type="Proteomes" id="UP000265520">
    <property type="component" value="Unassembled WGS sequence"/>
</dbReference>
<accession>A0A392NX22</accession>
<keyword evidence="2" id="KW-1185">Reference proteome</keyword>
<organism evidence="1 2">
    <name type="scientific">Trifolium medium</name>
    <dbReference type="NCBI Taxonomy" id="97028"/>
    <lineage>
        <taxon>Eukaryota</taxon>
        <taxon>Viridiplantae</taxon>
        <taxon>Streptophyta</taxon>
        <taxon>Embryophyta</taxon>
        <taxon>Tracheophyta</taxon>
        <taxon>Spermatophyta</taxon>
        <taxon>Magnoliopsida</taxon>
        <taxon>eudicotyledons</taxon>
        <taxon>Gunneridae</taxon>
        <taxon>Pentapetalae</taxon>
        <taxon>rosids</taxon>
        <taxon>fabids</taxon>
        <taxon>Fabales</taxon>
        <taxon>Fabaceae</taxon>
        <taxon>Papilionoideae</taxon>
        <taxon>50 kb inversion clade</taxon>
        <taxon>NPAAA clade</taxon>
        <taxon>Hologalegina</taxon>
        <taxon>IRL clade</taxon>
        <taxon>Trifolieae</taxon>
        <taxon>Trifolium</taxon>
    </lineage>
</organism>
<protein>
    <submittedName>
        <fullName evidence="1">Mediator of RNA polymerase II transcription subunit</fullName>
    </submittedName>
</protein>
<dbReference type="InterPro" id="IPR039638">
    <property type="entry name" value="MED33A/B"/>
</dbReference>
<dbReference type="GO" id="GO:0016592">
    <property type="term" value="C:mediator complex"/>
    <property type="evidence" value="ECO:0007669"/>
    <property type="project" value="InterPro"/>
</dbReference>
<sequence length="302" mass="32704">MLPLPMAALVSLSITFKLDKSLEYIHAITGAALENCASGCPWPSMPIIGSLWAQKVRRWHNFIVVSGSRSVFRHNNESVAQLVRSCFTSFLGVLSGSNSKLTAECSVNGLLGSSITAPGAIPFVAPGFLYLRSCRNIHNVQYLNDVIVGLVTEYSNELAGIRASSGSSRLKSNETSISLAAQSAKEMATLGASLLCAAGGIQLVQELYKETIPTWLLSSRDVKRKNDNVVSYILEGYAIAYLLTQSGAILWGVGTKLPSSKLSRRNRIIGVHLDFLAEVMERKISLSCNPLTWKTYVCCLVG</sequence>
<reference evidence="1 2" key="1">
    <citation type="journal article" date="2018" name="Front. Plant Sci.">
        <title>Red Clover (Trifolium pratense) and Zigzag Clover (T. medium) - A Picture of Genomic Similarities and Differences.</title>
        <authorList>
            <person name="Dluhosova J."/>
            <person name="Istvanek J."/>
            <person name="Nedelnik J."/>
            <person name="Repkova J."/>
        </authorList>
    </citation>
    <scope>NUCLEOTIDE SEQUENCE [LARGE SCALE GENOMIC DNA]</scope>
    <source>
        <strain evidence="2">cv. 10/8</strain>
        <tissue evidence="1">Leaf</tissue>
    </source>
</reference>
<dbReference type="AlphaFoldDB" id="A0A392NX22"/>
<evidence type="ECO:0000313" key="1">
    <source>
        <dbReference type="EMBL" id="MCI03025.1"/>
    </source>
</evidence>